<feature type="region of interest" description="Disordered" evidence="1">
    <location>
        <begin position="1"/>
        <end position="40"/>
    </location>
</feature>
<evidence type="ECO:0000313" key="3">
    <source>
        <dbReference type="Proteomes" id="UP000604825"/>
    </source>
</evidence>
<feature type="region of interest" description="Disordered" evidence="1">
    <location>
        <begin position="384"/>
        <end position="404"/>
    </location>
</feature>
<keyword evidence="3" id="KW-1185">Reference proteome</keyword>
<dbReference type="EMBL" id="CAJGYO010000009">
    <property type="protein sequence ID" value="CAD6254057.1"/>
    <property type="molecule type" value="Genomic_DNA"/>
</dbReference>
<feature type="compositionally biased region" description="Basic residues" evidence="1">
    <location>
        <begin position="455"/>
        <end position="465"/>
    </location>
</feature>
<gene>
    <name evidence="2" type="ORF">NCGR_LOCUS37666</name>
</gene>
<comment type="caution">
    <text evidence="2">The sequence shown here is derived from an EMBL/GenBank/DDBJ whole genome shotgun (WGS) entry which is preliminary data.</text>
</comment>
<organism evidence="2 3">
    <name type="scientific">Miscanthus lutarioriparius</name>
    <dbReference type="NCBI Taxonomy" id="422564"/>
    <lineage>
        <taxon>Eukaryota</taxon>
        <taxon>Viridiplantae</taxon>
        <taxon>Streptophyta</taxon>
        <taxon>Embryophyta</taxon>
        <taxon>Tracheophyta</taxon>
        <taxon>Spermatophyta</taxon>
        <taxon>Magnoliopsida</taxon>
        <taxon>Liliopsida</taxon>
        <taxon>Poales</taxon>
        <taxon>Poaceae</taxon>
        <taxon>PACMAD clade</taxon>
        <taxon>Panicoideae</taxon>
        <taxon>Andropogonodae</taxon>
        <taxon>Andropogoneae</taxon>
        <taxon>Saccharinae</taxon>
        <taxon>Miscanthus</taxon>
    </lineage>
</organism>
<evidence type="ECO:0000256" key="1">
    <source>
        <dbReference type="SAM" id="MobiDB-lite"/>
    </source>
</evidence>
<feature type="region of interest" description="Disordered" evidence="1">
    <location>
        <begin position="519"/>
        <end position="541"/>
    </location>
</feature>
<name>A0A811Q9Y3_9POAL</name>
<sequence>MRTAGPRPPCDSENIGRKAVSDKVGGNGKGKVGTSDLGDHRRWSRGAARWWRDAASHGRGVSVVWWTTSRPRWSRSGAARTGWRRHSAWTGCDVHGHGLERPGLCGSWLGTGWPWSRGRVLLLLVVGAPGDDAIKGEGQLGDQLGSETVLVMAPGFAVAGWWRGTARAWTPRGGARRDVVPGCVPWLGIEEEARQQGLDGAEAAAVRWLGADGAGARGGGSMEGKTRPWGSGRCGRAFAGLRCRSRSEAAAWSWRRDRGRRSGSGRGQVRRRGAQLVGVGVARPGGGDLGVGEEELQGGEAHDDGGALVLDEVGRGVAVVETGTTSRPEVLQAARLRGGGAVARRPWRAAGRAGVLGGEARRWQLTVAAEERYRHGEVVRARPGCQRGEDGVGHGRGGSGDAERLGGVVAAGKTRPCGRARGRRAAGGLGVEVACEAGAEARLRCSAWRLQRPSAGRRGRSRGRSQRADERCPGEVGVAAPSAARPRPGRTRPWLAAASRGRWRDGNGEVEARCSSAVVSEWSRGSKEEEGNGSGWWGLKR</sequence>
<proteinExistence type="predicted"/>
<evidence type="ECO:0000313" key="2">
    <source>
        <dbReference type="EMBL" id="CAD6254057.1"/>
    </source>
</evidence>
<dbReference type="Proteomes" id="UP000604825">
    <property type="component" value="Unassembled WGS sequence"/>
</dbReference>
<accession>A0A811Q9Y3</accession>
<dbReference type="AlphaFoldDB" id="A0A811Q9Y3"/>
<feature type="region of interest" description="Disordered" evidence="1">
    <location>
        <begin position="454"/>
        <end position="502"/>
    </location>
</feature>
<reference evidence="2" key="1">
    <citation type="submission" date="2020-10" db="EMBL/GenBank/DDBJ databases">
        <authorList>
            <person name="Han B."/>
            <person name="Lu T."/>
            <person name="Zhao Q."/>
            <person name="Huang X."/>
            <person name="Zhao Y."/>
        </authorList>
    </citation>
    <scope>NUCLEOTIDE SEQUENCE</scope>
</reference>
<feature type="compositionally biased region" description="Gly residues" evidence="1">
    <location>
        <begin position="532"/>
        <end position="541"/>
    </location>
</feature>
<protein>
    <submittedName>
        <fullName evidence="2">Uncharacterized protein</fullName>
    </submittedName>
</protein>